<sequence>MTASLPDTMQAMVMETEGSPLVMKTLPLPVPADGQVLIKVMACGICRTDLHIMDGELKNPKLPLIPGHEIIGRVVSTGKNITHLHPGDIVGVPWLGYTCGTCKYCLQHHENLCENALFTGYTMNGGYAEYTVAWEQYCFIMPAVYANASGAPLLCAGLIGYRSWQMIDQHAQNIGIYGFGAAAHILAQIARFKHKSVYAFTRSGDTAAQKFAIEEGAVWSGNSLETPPEKLDAAIIFAPYGSLVPLALSCLDKGGTVVCGGIHMSDIPAFSYDILWEERSIKSVANLTRADGDSLLAIAEQVPVKTAINRFPLDQANEALEKLRKGNIQGAIVLIIES</sequence>
<dbReference type="EMBL" id="WRXO01000006">
    <property type="protein sequence ID" value="MVT43014.1"/>
    <property type="molecule type" value="Genomic_DNA"/>
</dbReference>
<dbReference type="AlphaFoldDB" id="A0A6N8JDK2"/>
<dbReference type="SUPFAM" id="SSF51735">
    <property type="entry name" value="NAD(P)-binding Rossmann-fold domains"/>
    <property type="match status" value="1"/>
</dbReference>
<dbReference type="Pfam" id="PF08240">
    <property type="entry name" value="ADH_N"/>
    <property type="match status" value="1"/>
</dbReference>
<dbReference type="OrthoDB" id="9806940at2"/>
<dbReference type="PANTHER" id="PTHR42940">
    <property type="entry name" value="ALCOHOL DEHYDROGENASE 1-RELATED"/>
    <property type="match status" value="1"/>
</dbReference>
<dbReference type="InterPro" id="IPR014187">
    <property type="entry name" value="ADH_Zn_typ-2"/>
</dbReference>
<evidence type="ECO:0000256" key="2">
    <source>
        <dbReference type="ARBA" id="ARBA00008072"/>
    </source>
</evidence>
<dbReference type="Gene3D" id="3.90.180.10">
    <property type="entry name" value="Medium-chain alcohol dehydrogenases, catalytic domain"/>
    <property type="match status" value="1"/>
</dbReference>
<proteinExistence type="inferred from homology"/>
<keyword evidence="4" id="KW-0862">Zinc</keyword>
<gene>
    <name evidence="7" type="ORF">GO495_20625</name>
</gene>
<dbReference type="PANTHER" id="PTHR42940:SF8">
    <property type="entry name" value="VACUOLAR PROTEIN SORTING-ASSOCIATED PROTEIN 11"/>
    <property type="match status" value="1"/>
</dbReference>
<dbReference type="NCBIfam" id="TIGR02822">
    <property type="entry name" value="adh_fam_2"/>
    <property type="match status" value="1"/>
</dbReference>
<dbReference type="InterPro" id="IPR013154">
    <property type="entry name" value="ADH-like_N"/>
</dbReference>
<dbReference type="InterPro" id="IPR002328">
    <property type="entry name" value="ADH_Zn_CS"/>
</dbReference>
<protein>
    <submittedName>
        <fullName evidence="7">Zinc-binding alcohol dehydrogenase family protein</fullName>
        <ecNumber evidence="7">1.-.-.-</ecNumber>
    </submittedName>
</protein>
<dbReference type="InterPro" id="IPR011032">
    <property type="entry name" value="GroES-like_sf"/>
</dbReference>
<dbReference type="GO" id="GO:0005737">
    <property type="term" value="C:cytoplasm"/>
    <property type="evidence" value="ECO:0007669"/>
    <property type="project" value="TreeGrafter"/>
</dbReference>
<dbReference type="EC" id="1.-.-.-" evidence="7"/>
<evidence type="ECO:0000256" key="1">
    <source>
        <dbReference type="ARBA" id="ARBA00001947"/>
    </source>
</evidence>
<evidence type="ECO:0000256" key="5">
    <source>
        <dbReference type="ARBA" id="ARBA00023002"/>
    </source>
</evidence>
<dbReference type="GO" id="GO:0004022">
    <property type="term" value="F:alcohol dehydrogenase (NAD+) activity"/>
    <property type="evidence" value="ECO:0007669"/>
    <property type="project" value="TreeGrafter"/>
</dbReference>
<evidence type="ECO:0000313" key="7">
    <source>
        <dbReference type="EMBL" id="MVT43014.1"/>
    </source>
</evidence>
<keyword evidence="3" id="KW-0479">Metal-binding</keyword>
<evidence type="ECO:0000256" key="3">
    <source>
        <dbReference type="ARBA" id="ARBA00022723"/>
    </source>
</evidence>
<evidence type="ECO:0000313" key="8">
    <source>
        <dbReference type="Proteomes" id="UP000468388"/>
    </source>
</evidence>
<name>A0A6N8JDK2_9BACT</name>
<evidence type="ECO:0000256" key="4">
    <source>
        <dbReference type="ARBA" id="ARBA00022833"/>
    </source>
</evidence>
<comment type="similarity">
    <text evidence="2">Belongs to the zinc-containing alcohol dehydrogenase family.</text>
</comment>
<keyword evidence="5 7" id="KW-0560">Oxidoreductase</keyword>
<keyword evidence="8" id="KW-1185">Reference proteome</keyword>
<dbReference type="SUPFAM" id="SSF50129">
    <property type="entry name" value="GroES-like"/>
    <property type="match status" value="1"/>
</dbReference>
<dbReference type="CDD" id="cd08298">
    <property type="entry name" value="CAD2"/>
    <property type="match status" value="1"/>
</dbReference>
<dbReference type="Proteomes" id="UP000468388">
    <property type="component" value="Unassembled WGS sequence"/>
</dbReference>
<feature type="domain" description="Alcohol dehydrogenase-like N-terminal" evidence="6">
    <location>
        <begin position="33"/>
        <end position="142"/>
    </location>
</feature>
<accession>A0A6N8JDK2</accession>
<dbReference type="PROSITE" id="PS00059">
    <property type="entry name" value="ADH_ZINC"/>
    <property type="match status" value="1"/>
</dbReference>
<comment type="caution">
    <text evidence="7">The sequence shown here is derived from an EMBL/GenBank/DDBJ whole genome shotgun (WGS) entry which is preliminary data.</text>
</comment>
<dbReference type="InterPro" id="IPR036291">
    <property type="entry name" value="NAD(P)-bd_dom_sf"/>
</dbReference>
<evidence type="ECO:0000259" key="6">
    <source>
        <dbReference type="Pfam" id="PF08240"/>
    </source>
</evidence>
<organism evidence="7 8">
    <name type="scientific">Chitinophaga oryziterrae</name>
    <dbReference type="NCBI Taxonomy" id="1031224"/>
    <lineage>
        <taxon>Bacteria</taxon>
        <taxon>Pseudomonadati</taxon>
        <taxon>Bacteroidota</taxon>
        <taxon>Chitinophagia</taxon>
        <taxon>Chitinophagales</taxon>
        <taxon>Chitinophagaceae</taxon>
        <taxon>Chitinophaga</taxon>
    </lineage>
</organism>
<dbReference type="Gene3D" id="3.40.50.720">
    <property type="entry name" value="NAD(P)-binding Rossmann-like Domain"/>
    <property type="match status" value="1"/>
</dbReference>
<dbReference type="GO" id="GO:0008270">
    <property type="term" value="F:zinc ion binding"/>
    <property type="evidence" value="ECO:0007669"/>
    <property type="project" value="InterPro"/>
</dbReference>
<reference evidence="7 8" key="1">
    <citation type="submission" date="2019-12" db="EMBL/GenBank/DDBJ databases">
        <title>The draft genomic sequence of strain Chitinophaga oryziterrae JCM 16595.</title>
        <authorList>
            <person name="Zhang X."/>
        </authorList>
    </citation>
    <scope>NUCLEOTIDE SEQUENCE [LARGE SCALE GENOMIC DNA]</scope>
    <source>
        <strain evidence="7 8">JCM 16595</strain>
    </source>
</reference>
<comment type="cofactor">
    <cofactor evidence="1">
        <name>Zn(2+)</name>
        <dbReference type="ChEBI" id="CHEBI:29105"/>
    </cofactor>
</comment>